<dbReference type="EMBL" id="JANEYF010000177">
    <property type="protein sequence ID" value="KAJ8971659.1"/>
    <property type="molecule type" value="Genomic_DNA"/>
</dbReference>
<dbReference type="Proteomes" id="UP001162156">
    <property type="component" value="Unassembled WGS sequence"/>
</dbReference>
<dbReference type="Pfam" id="PF20146">
    <property type="entry name" value="NRF"/>
    <property type="match status" value="1"/>
</dbReference>
<name>A0AAV8ZU96_9CUCU</name>
<reference evidence="3" key="1">
    <citation type="journal article" date="2023" name="Insect Mol. Biol.">
        <title>Genome sequencing provides insights into the evolution of gene families encoding plant cell wall-degrading enzymes in longhorned beetles.</title>
        <authorList>
            <person name="Shin N.R."/>
            <person name="Okamura Y."/>
            <person name="Kirsch R."/>
            <person name="Pauchet Y."/>
        </authorList>
    </citation>
    <scope>NUCLEOTIDE SEQUENCE</scope>
    <source>
        <strain evidence="3">RBIC_L_NR</strain>
    </source>
</reference>
<feature type="domain" description="Nose resistant-to-fluoxetine protein N-terminal" evidence="2">
    <location>
        <begin position="87"/>
        <end position="234"/>
    </location>
</feature>
<dbReference type="PANTHER" id="PTHR11161">
    <property type="entry name" value="O-ACYLTRANSFERASE"/>
    <property type="match status" value="1"/>
</dbReference>
<keyword evidence="1" id="KW-0472">Membrane</keyword>
<dbReference type="InterPro" id="IPR006621">
    <property type="entry name" value="Nose-resist-to-fluoxetine_N"/>
</dbReference>
<dbReference type="InterPro" id="IPR052728">
    <property type="entry name" value="O2_lipid_transport_reg"/>
</dbReference>
<comment type="caution">
    <text evidence="3">The sequence shown here is derived from an EMBL/GenBank/DDBJ whole genome shotgun (WGS) entry which is preliminary data.</text>
</comment>
<organism evidence="3 4">
    <name type="scientific">Rhamnusium bicolor</name>
    <dbReference type="NCBI Taxonomy" id="1586634"/>
    <lineage>
        <taxon>Eukaryota</taxon>
        <taxon>Metazoa</taxon>
        <taxon>Ecdysozoa</taxon>
        <taxon>Arthropoda</taxon>
        <taxon>Hexapoda</taxon>
        <taxon>Insecta</taxon>
        <taxon>Pterygota</taxon>
        <taxon>Neoptera</taxon>
        <taxon>Endopterygota</taxon>
        <taxon>Coleoptera</taxon>
        <taxon>Polyphaga</taxon>
        <taxon>Cucujiformia</taxon>
        <taxon>Chrysomeloidea</taxon>
        <taxon>Cerambycidae</taxon>
        <taxon>Lepturinae</taxon>
        <taxon>Rhagiini</taxon>
        <taxon>Rhamnusium</taxon>
    </lineage>
</organism>
<protein>
    <recommendedName>
        <fullName evidence="2">Nose resistant-to-fluoxetine protein N-terminal domain-containing protein</fullName>
    </recommendedName>
</protein>
<gene>
    <name evidence="3" type="ORF">NQ314_000582</name>
</gene>
<sequence>MKNSEIEKEIISLSNENVINSKTQTAPEPTHEATTITNKNMNIGKTGTEVDDEMIIKKQRKYVKLTMKQGLIMNQVISTYALADIKNSLCKNHSEEFKLGLRALEPWALQMFDSSSKIASGILNGNLVEYGAYRQCLNIYKNTEYGPIRGRHCSFRVTPTEKLMKIVLSFRNVSEKRFELLSTSVMDGVNLIWSVCVPDSCHRDDVFPHFNKTIVELTEGLDLAVSLKEEHCVSLEDEPKLNIADYLAILFIGTIIMTVLVTSVIDFSNKGKSNCFVSSFSAYSNGKRLFSTKSNDLELECLNGLRYLSICYVVVGHRYIQNMAFPVVNSIDLIDCIVQVWYLTDDMIFYYLSPMIIIPLWKWPKFGYINFVVIYIVSIVSSFWIAWSNMFGGEMPIT</sequence>
<keyword evidence="1" id="KW-0812">Transmembrane</keyword>
<dbReference type="AlphaFoldDB" id="A0AAV8ZU96"/>
<keyword evidence="4" id="KW-1185">Reference proteome</keyword>
<accession>A0AAV8ZU96</accession>
<dbReference type="PANTHER" id="PTHR11161:SF0">
    <property type="entry name" value="O-ACYLTRANSFERASE LIKE PROTEIN"/>
    <property type="match status" value="1"/>
</dbReference>
<keyword evidence="1" id="KW-1133">Transmembrane helix</keyword>
<proteinExistence type="predicted"/>
<feature type="transmembrane region" description="Helical" evidence="1">
    <location>
        <begin position="246"/>
        <end position="265"/>
    </location>
</feature>
<evidence type="ECO:0000313" key="3">
    <source>
        <dbReference type="EMBL" id="KAJ8971659.1"/>
    </source>
</evidence>
<evidence type="ECO:0000256" key="1">
    <source>
        <dbReference type="SAM" id="Phobius"/>
    </source>
</evidence>
<dbReference type="SMART" id="SM00703">
    <property type="entry name" value="NRF"/>
    <property type="match status" value="1"/>
</dbReference>
<evidence type="ECO:0000259" key="2">
    <source>
        <dbReference type="SMART" id="SM00703"/>
    </source>
</evidence>
<evidence type="ECO:0000313" key="4">
    <source>
        <dbReference type="Proteomes" id="UP001162156"/>
    </source>
</evidence>
<feature type="transmembrane region" description="Helical" evidence="1">
    <location>
        <begin position="366"/>
        <end position="387"/>
    </location>
</feature>